<dbReference type="Proteomes" id="UP000179047">
    <property type="component" value="Unassembled WGS sequence"/>
</dbReference>
<dbReference type="GO" id="GO:0005886">
    <property type="term" value="C:plasma membrane"/>
    <property type="evidence" value="ECO:0007669"/>
    <property type="project" value="UniProtKB-SubCell"/>
</dbReference>
<reference evidence="9 10" key="1">
    <citation type="journal article" date="2016" name="Nat. Commun.">
        <title>Thousands of microbial genomes shed light on interconnected biogeochemical processes in an aquifer system.</title>
        <authorList>
            <person name="Anantharaman K."/>
            <person name="Brown C.T."/>
            <person name="Hug L.A."/>
            <person name="Sharon I."/>
            <person name="Castelle C.J."/>
            <person name="Probst A.J."/>
            <person name="Thomas B.C."/>
            <person name="Singh A."/>
            <person name="Wilkins M.J."/>
            <person name="Karaoz U."/>
            <person name="Brodie E.L."/>
            <person name="Williams K.H."/>
            <person name="Hubbard S.S."/>
            <person name="Banfield J.F."/>
        </authorList>
    </citation>
    <scope>NUCLEOTIDE SEQUENCE [LARGE SCALE GENOMIC DNA]</scope>
</reference>
<dbReference type="STRING" id="1802701.A3A33_04060"/>
<evidence type="ECO:0000313" key="10">
    <source>
        <dbReference type="Proteomes" id="UP000179047"/>
    </source>
</evidence>
<comment type="caution">
    <text evidence="9">The sequence shown here is derived from an EMBL/GenBank/DDBJ whole genome shotgun (WGS) entry which is preliminary data.</text>
</comment>
<keyword evidence="5 8" id="KW-0812">Transmembrane</keyword>
<feature type="transmembrane region" description="Helical" evidence="8">
    <location>
        <begin position="68"/>
        <end position="86"/>
    </location>
</feature>
<evidence type="ECO:0000256" key="7">
    <source>
        <dbReference type="ARBA" id="ARBA00023136"/>
    </source>
</evidence>
<dbReference type="InterPro" id="IPR052017">
    <property type="entry name" value="TSUP"/>
</dbReference>
<feature type="transmembrane region" description="Helical" evidence="8">
    <location>
        <begin position="176"/>
        <end position="193"/>
    </location>
</feature>
<comment type="subcellular location">
    <subcellularLocation>
        <location evidence="1 8">Cell membrane</location>
        <topology evidence="1 8">Multi-pass membrane protein</topology>
    </subcellularLocation>
</comment>
<evidence type="ECO:0000313" key="9">
    <source>
        <dbReference type="EMBL" id="OGN28084.1"/>
    </source>
</evidence>
<feature type="transmembrane region" description="Helical" evidence="8">
    <location>
        <begin position="98"/>
        <end position="116"/>
    </location>
</feature>
<organism evidence="9 10">
    <name type="scientific">Candidatus Yanofskybacteria bacterium RIFCSPLOWO2_01_FULL_49_25</name>
    <dbReference type="NCBI Taxonomy" id="1802701"/>
    <lineage>
        <taxon>Bacteria</taxon>
        <taxon>Candidatus Yanofskyibacteriota</taxon>
    </lineage>
</organism>
<evidence type="ECO:0000256" key="2">
    <source>
        <dbReference type="ARBA" id="ARBA00009142"/>
    </source>
</evidence>
<gene>
    <name evidence="9" type="ORF">A3A33_04060</name>
</gene>
<evidence type="ECO:0000256" key="1">
    <source>
        <dbReference type="ARBA" id="ARBA00004651"/>
    </source>
</evidence>
<dbReference type="Pfam" id="PF01925">
    <property type="entry name" value="TauE"/>
    <property type="match status" value="1"/>
</dbReference>
<keyword evidence="4 8" id="KW-1003">Cell membrane</keyword>
<comment type="similarity">
    <text evidence="2 8">Belongs to the 4-toluene sulfonate uptake permease (TSUP) (TC 2.A.102) family.</text>
</comment>
<feature type="transmembrane region" description="Helical" evidence="8">
    <location>
        <begin position="200"/>
        <end position="221"/>
    </location>
</feature>
<feature type="transmembrane region" description="Helical" evidence="8">
    <location>
        <begin position="137"/>
        <end position="164"/>
    </location>
</feature>
<keyword evidence="3" id="KW-0813">Transport</keyword>
<keyword evidence="6 8" id="KW-1133">Transmembrane helix</keyword>
<dbReference type="PANTHER" id="PTHR30269:SF0">
    <property type="entry name" value="MEMBRANE TRANSPORTER PROTEIN YFCA-RELATED"/>
    <property type="match status" value="1"/>
</dbReference>
<dbReference type="InterPro" id="IPR002781">
    <property type="entry name" value="TM_pro_TauE-like"/>
</dbReference>
<keyword evidence="7 8" id="KW-0472">Membrane</keyword>
<feature type="transmembrane region" description="Helical" evidence="8">
    <location>
        <begin position="227"/>
        <end position="246"/>
    </location>
</feature>
<name>A0A1F8GRP1_9BACT</name>
<dbReference type="EMBL" id="MGKP01000024">
    <property type="protein sequence ID" value="OGN28084.1"/>
    <property type="molecule type" value="Genomic_DNA"/>
</dbReference>
<accession>A0A1F8GRP1</accession>
<evidence type="ECO:0000256" key="4">
    <source>
        <dbReference type="ARBA" id="ARBA00022475"/>
    </source>
</evidence>
<evidence type="ECO:0000256" key="6">
    <source>
        <dbReference type="ARBA" id="ARBA00022989"/>
    </source>
</evidence>
<dbReference type="AlphaFoldDB" id="A0A1F8GRP1"/>
<dbReference type="PANTHER" id="PTHR30269">
    <property type="entry name" value="TRANSMEMBRANE PROTEIN YFCA"/>
    <property type="match status" value="1"/>
</dbReference>
<sequence>MTVYFIIFFTALIATALSSMSGGGAAMIAVPVFLMMGMSFPLAVATQKISAVFWCPPAAYTYLKGRKVNWRFMILFAGIGLIGAYFGVDVLLGLNRRTLEIIVGILIVLLVVHAFFKKDFGMVEIKGYPRWRQLLTYPFAFMLGFYESFFGSGNGIAFAFTTYYTRGYDFMVMLGYYYAVATAWVLFAALLYFRHGYYDFHIMIFAIIGSTIGSIIGSRLGRYKGNQFIKTLFIIVGGILGIKLLIGI</sequence>
<proteinExistence type="inferred from homology"/>
<evidence type="ECO:0000256" key="5">
    <source>
        <dbReference type="ARBA" id="ARBA00022692"/>
    </source>
</evidence>
<evidence type="ECO:0000256" key="3">
    <source>
        <dbReference type="ARBA" id="ARBA00022448"/>
    </source>
</evidence>
<protein>
    <recommendedName>
        <fullName evidence="8">Probable membrane transporter protein</fullName>
    </recommendedName>
</protein>
<evidence type="ECO:0000256" key="8">
    <source>
        <dbReference type="RuleBase" id="RU363041"/>
    </source>
</evidence>